<dbReference type="EMBL" id="MU855855">
    <property type="protein sequence ID" value="KAK3898946.1"/>
    <property type="molecule type" value="Genomic_DNA"/>
</dbReference>
<name>A0AAN6MF32_9PEZI</name>
<reference evidence="2" key="1">
    <citation type="journal article" date="2023" name="Mol. Phylogenet. Evol.">
        <title>Genome-scale phylogeny and comparative genomics of the fungal order Sordariales.</title>
        <authorList>
            <person name="Hensen N."/>
            <person name="Bonometti L."/>
            <person name="Westerberg I."/>
            <person name="Brannstrom I.O."/>
            <person name="Guillou S."/>
            <person name="Cros-Aarteil S."/>
            <person name="Calhoun S."/>
            <person name="Haridas S."/>
            <person name="Kuo A."/>
            <person name="Mondo S."/>
            <person name="Pangilinan J."/>
            <person name="Riley R."/>
            <person name="LaButti K."/>
            <person name="Andreopoulos B."/>
            <person name="Lipzen A."/>
            <person name="Chen C."/>
            <person name="Yan M."/>
            <person name="Daum C."/>
            <person name="Ng V."/>
            <person name="Clum A."/>
            <person name="Steindorff A."/>
            <person name="Ohm R.A."/>
            <person name="Martin F."/>
            <person name="Silar P."/>
            <person name="Natvig D.O."/>
            <person name="Lalanne C."/>
            <person name="Gautier V."/>
            <person name="Ament-Velasquez S.L."/>
            <person name="Kruys A."/>
            <person name="Hutchinson M.I."/>
            <person name="Powell A.J."/>
            <person name="Barry K."/>
            <person name="Miller A.N."/>
            <person name="Grigoriev I.V."/>
            <person name="Debuchy R."/>
            <person name="Gladieux P."/>
            <person name="Hiltunen Thoren M."/>
            <person name="Johannesson H."/>
        </authorList>
    </citation>
    <scope>NUCLEOTIDE SEQUENCE</scope>
    <source>
        <strain evidence="2">CBS 103.79</strain>
    </source>
</reference>
<protein>
    <submittedName>
        <fullName evidence="2">Uncharacterized protein</fullName>
    </submittedName>
</protein>
<organism evidence="2 3">
    <name type="scientific">Staphylotrichum tortipilum</name>
    <dbReference type="NCBI Taxonomy" id="2831512"/>
    <lineage>
        <taxon>Eukaryota</taxon>
        <taxon>Fungi</taxon>
        <taxon>Dikarya</taxon>
        <taxon>Ascomycota</taxon>
        <taxon>Pezizomycotina</taxon>
        <taxon>Sordariomycetes</taxon>
        <taxon>Sordariomycetidae</taxon>
        <taxon>Sordariales</taxon>
        <taxon>Chaetomiaceae</taxon>
        <taxon>Staphylotrichum</taxon>
    </lineage>
</organism>
<keyword evidence="3" id="KW-1185">Reference proteome</keyword>
<dbReference type="Proteomes" id="UP001303889">
    <property type="component" value="Unassembled WGS sequence"/>
</dbReference>
<reference evidence="2" key="2">
    <citation type="submission" date="2023-05" db="EMBL/GenBank/DDBJ databases">
        <authorList>
            <consortium name="Lawrence Berkeley National Laboratory"/>
            <person name="Steindorff A."/>
            <person name="Hensen N."/>
            <person name="Bonometti L."/>
            <person name="Westerberg I."/>
            <person name="Brannstrom I.O."/>
            <person name="Guillou S."/>
            <person name="Cros-Aarteil S."/>
            <person name="Calhoun S."/>
            <person name="Haridas S."/>
            <person name="Kuo A."/>
            <person name="Mondo S."/>
            <person name="Pangilinan J."/>
            <person name="Riley R."/>
            <person name="Labutti K."/>
            <person name="Andreopoulos B."/>
            <person name="Lipzen A."/>
            <person name="Chen C."/>
            <person name="Yanf M."/>
            <person name="Daum C."/>
            <person name="Ng V."/>
            <person name="Clum A."/>
            <person name="Ohm R."/>
            <person name="Martin F."/>
            <person name="Silar P."/>
            <person name="Natvig D."/>
            <person name="Lalanne C."/>
            <person name="Gautier V."/>
            <person name="Ament-Velasquez S.L."/>
            <person name="Kruys A."/>
            <person name="Hutchinson M.I."/>
            <person name="Powell A.J."/>
            <person name="Barry K."/>
            <person name="Miller A.N."/>
            <person name="Grigoriev I.V."/>
            <person name="Debuchy R."/>
            <person name="Gladieux P."/>
            <person name="Thoren M.H."/>
            <person name="Johannesson H."/>
        </authorList>
    </citation>
    <scope>NUCLEOTIDE SEQUENCE</scope>
    <source>
        <strain evidence="2">CBS 103.79</strain>
    </source>
</reference>
<comment type="caution">
    <text evidence="2">The sequence shown here is derived from an EMBL/GenBank/DDBJ whole genome shotgun (WGS) entry which is preliminary data.</text>
</comment>
<feature type="region of interest" description="Disordered" evidence="1">
    <location>
        <begin position="114"/>
        <end position="136"/>
    </location>
</feature>
<accession>A0AAN6MF32</accession>
<sequence>MLIKLADPPNHHHAHPKPPIHTLKNHDAYNGILHLPLATHVAIIHNHNSHPNNRPEHQPDQDKYAYKITLQYPHHRACHITRSPADILTLCARLAAAGCVTPATASSHTITTTTVSLPSNGPEITPDSHKTVSLSSSSSRSAMRASWLRRCSCLCSCPCPCLAQRGKKGDEDGGGGGGGGDGCRGGCTKAARQAGELNALLVMALERVGEGRGDQGIAVPVEWFLRRRIGDCEG</sequence>
<evidence type="ECO:0000313" key="3">
    <source>
        <dbReference type="Proteomes" id="UP001303889"/>
    </source>
</evidence>
<proteinExistence type="predicted"/>
<gene>
    <name evidence="2" type="ORF">C8A05DRAFT_18540</name>
</gene>
<evidence type="ECO:0000313" key="2">
    <source>
        <dbReference type="EMBL" id="KAK3898946.1"/>
    </source>
</evidence>
<evidence type="ECO:0000256" key="1">
    <source>
        <dbReference type="SAM" id="MobiDB-lite"/>
    </source>
</evidence>
<dbReference type="AlphaFoldDB" id="A0AAN6MF32"/>